<protein>
    <recommendedName>
        <fullName evidence="3">SHS2 domain-containing protein</fullName>
    </recommendedName>
</protein>
<accession>A0A1G2QLE0</accession>
<evidence type="ECO:0000313" key="2">
    <source>
        <dbReference type="Proteomes" id="UP000177090"/>
    </source>
</evidence>
<dbReference type="Proteomes" id="UP000177090">
    <property type="component" value="Unassembled WGS sequence"/>
</dbReference>
<reference evidence="1 2" key="1">
    <citation type="journal article" date="2016" name="Nat. Commun.">
        <title>Thousands of microbial genomes shed light on interconnected biogeochemical processes in an aquifer system.</title>
        <authorList>
            <person name="Anantharaman K."/>
            <person name="Brown C.T."/>
            <person name="Hug L.A."/>
            <person name="Sharon I."/>
            <person name="Castelle C.J."/>
            <person name="Probst A.J."/>
            <person name="Thomas B.C."/>
            <person name="Singh A."/>
            <person name="Wilkins M.J."/>
            <person name="Karaoz U."/>
            <person name="Brodie E.L."/>
            <person name="Williams K.H."/>
            <person name="Hubbard S.S."/>
            <person name="Banfield J.F."/>
        </authorList>
    </citation>
    <scope>NUCLEOTIDE SEQUENCE [LARGE SCALE GENOMIC DNA]</scope>
</reference>
<dbReference type="EMBL" id="MHTL01000010">
    <property type="protein sequence ID" value="OHA60741.1"/>
    <property type="molecule type" value="Genomic_DNA"/>
</dbReference>
<dbReference type="STRING" id="1802440.A2569_00475"/>
<evidence type="ECO:0008006" key="3">
    <source>
        <dbReference type="Google" id="ProtNLM"/>
    </source>
</evidence>
<gene>
    <name evidence="1" type="ORF">A2569_00475</name>
</gene>
<organism evidence="1 2">
    <name type="scientific">Candidatus Vogelbacteria bacterium RIFOXYD1_FULL_51_18</name>
    <dbReference type="NCBI Taxonomy" id="1802440"/>
    <lineage>
        <taxon>Bacteria</taxon>
        <taxon>Candidatus Vogeliibacteriota</taxon>
    </lineage>
</organism>
<dbReference type="AlphaFoldDB" id="A0A1G2QLE0"/>
<proteinExistence type="predicted"/>
<sequence length="399" mass="43287">MSFFSQTPQNKAPVGVLDITGGSIGASLLVYSEGQGTLLPRHSVSVRYDFPLDMPQAEAPHIPREALTNALNKLKLGSPDLKHLRVFFAPPHGASHLYICERAFDKDTLIVKELIHELMDEAFASFKKDEPDSVSFPLLFTVEWVHVNGYSVDTPVGTQARSISLAMSVSAARGLAEALAPAVSKLFSSRTEFEYYASGAALSRGILHAYPAGPKNFLTVAIGDTNSTISTIWHGLLIAENTIALGKRSVMERIARALNVPPLPALLFLRDPSTAPPQLAAMLPAVTAPIVNEWSREFNAAAQAILKSRFVPETVYLVSDEPALLALGVDSLNDPTLMGFTFSDALRTITMQCPTRESVQTLREGGAYGDSRLMLFAHFCASIDEVRHGEPFLASNTHL</sequence>
<evidence type="ECO:0000313" key="1">
    <source>
        <dbReference type="EMBL" id="OHA60741.1"/>
    </source>
</evidence>
<name>A0A1G2QLE0_9BACT</name>
<comment type="caution">
    <text evidence="1">The sequence shown here is derived from an EMBL/GenBank/DDBJ whole genome shotgun (WGS) entry which is preliminary data.</text>
</comment>